<evidence type="ECO:0000313" key="1">
    <source>
        <dbReference type="EMBL" id="MDV6271427.1"/>
    </source>
</evidence>
<proteinExistence type="predicted"/>
<organism evidence="1 2">
    <name type="scientific">Rhodococcus globerulus</name>
    <dbReference type="NCBI Taxonomy" id="33008"/>
    <lineage>
        <taxon>Bacteria</taxon>
        <taxon>Bacillati</taxon>
        <taxon>Actinomycetota</taxon>
        <taxon>Actinomycetes</taxon>
        <taxon>Mycobacteriales</taxon>
        <taxon>Nocardiaceae</taxon>
        <taxon>Rhodococcus</taxon>
    </lineage>
</organism>
<name>A0ABU4C4L2_RHOGO</name>
<dbReference type="EMBL" id="JAWLKB010000046">
    <property type="protein sequence ID" value="MDV6271427.1"/>
    <property type="molecule type" value="Genomic_DNA"/>
</dbReference>
<gene>
    <name evidence="1" type="ORF">R3Q16_32975</name>
</gene>
<sequence>MFAARERELLLAGEFEAANGTAADKGICVLVRASRVFYRRKRAEISGLFKPALHSRADVVDVRWRCFETVENGSL</sequence>
<keyword evidence="2" id="KW-1185">Reference proteome</keyword>
<dbReference type="Proteomes" id="UP001185927">
    <property type="component" value="Unassembled WGS sequence"/>
</dbReference>
<evidence type="ECO:0000313" key="2">
    <source>
        <dbReference type="Proteomes" id="UP001185927"/>
    </source>
</evidence>
<accession>A0ABU4C4L2</accession>
<dbReference type="RefSeq" id="WP_317545867.1">
    <property type="nucleotide sequence ID" value="NZ_JAWLKB010000046.1"/>
</dbReference>
<reference evidence="1 2" key="1">
    <citation type="submission" date="2023-10" db="EMBL/GenBank/DDBJ databases">
        <title>Development of a sustainable strategy for remediation of hydrocarbon-contaminated territories based on the waste exchange concept.</title>
        <authorList>
            <person name="Krivoruchko A."/>
        </authorList>
    </citation>
    <scope>NUCLEOTIDE SEQUENCE [LARGE SCALE GENOMIC DNA]</scope>
    <source>
        <strain evidence="1 2">IEGM 1203</strain>
    </source>
</reference>
<comment type="caution">
    <text evidence="1">The sequence shown here is derived from an EMBL/GenBank/DDBJ whole genome shotgun (WGS) entry which is preliminary data.</text>
</comment>
<evidence type="ECO:0008006" key="3">
    <source>
        <dbReference type="Google" id="ProtNLM"/>
    </source>
</evidence>
<protein>
    <recommendedName>
        <fullName evidence="3">Transposase</fullName>
    </recommendedName>
</protein>